<keyword evidence="6" id="KW-1133">Transmembrane helix</keyword>
<dbReference type="AlphaFoldDB" id="A0AAP3V0Q9"/>
<name>A0AAP3V0Q9_9PROT</name>
<evidence type="ECO:0000256" key="5">
    <source>
        <dbReference type="ARBA" id="ARBA00022692"/>
    </source>
</evidence>
<evidence type="ECO:0000256" key="7">
    <source>
        <dbReference type="ARBA" id="ARBA00023136"/>
    </source>
</evidence>
<feature type="domain" description="Thioredoxin" evidence="8">
    <location>
        <begin position="49"/>
        <end position="185"/>
    </location>
</feature>
<evidence type="ECO:0000256" key="3">
    <source>
        <dbReference type="ARBA" id="ARBA00004856"/>
    </source>
</evidence>
<dbReference type="GO" id="GO:0016020">
    <property type="term" value="C:membrane"/>
    <property type="evidence" value="ECO:0007669"/>
    <property type="project" value="UniProtKB-SubCell"/>
</dbReference>
<reference evidence="9 10" key="1">
    <citation type="submission" date="2023-03" db="EMBL/GenBank/DDBJ databases">
        <title>YIM 152171 draft genome.</title>
        <authorList>
            <person name="Yang Z."/>
        </authorList>
    </citation>
    <scope>NUCLEOTIDE SEQUENCE [LARGE SCALE GENOMIC DNA]</scope>
    <source>
        <strain evidence="9 10">YIM 152171</strain>
    </source>
</reference>
<evidence type="ECO:0000256" key="1">
    <source>
        <dbReference type="ARBA" id="ARBA00003475"/>
    </source>
</evidence>
<dbReference type="EMBL" id="JARGEQ010000027">
    <property type="protein sequence ID" value="MDF1585619.1"/>
    <property type="molecule type" value="Genomic_DNA"/>
</dbReference>
<dbReference type="SUPFAM" id="SSF52833">
    <property type="entry name" value="Thioredoxin-like"/>
    <property type="match status" value="1"/>
</dbReference>
<dbReference type="PROSITE" id="PS51352">
    <property type="entry name" value="THIOREDOXIN_2"/>
    <property type="match status" value="1"/>
</dbReference>
<comment type="pathway">
    <text evidence="3">One-carbon metabolism; methylamine degradation.</text>
</comment>
<comment type="subcellular location">
    <subcellularLocation>
        <location evidence="2">Membrane</location>
        <topology evidence="2">Single-pass membrane protein</topology>
    </subcellularLocation>
</comment>
<evidence type="ECO:0000256" key="4">
    <source>
        <dbReference type="ARBA" id="ARBA00019076"/>
    </source>
</evidence>
<evidence type="ECO:0000313" key="10">
    <source>
        <dbReference type="Proteomes" id="UP001301140"/>
    </source>
</evidence>
<evidence type="ECO:0000256" key="6">
    <source>
        <dbReference type="ARBA" id="ARBA00022989"/>
    </source>
</evidence>
<comment type="caution">
    <text evidence="9">The sequence shown here is derived from an EMBL/GenBank/DDBJ whole genome shotgun (WGS) entry which is preliminary data.</text>
</comment>
<protein>
    <recommendedName>
        <fullName evidence="4">Methylamine utilization protein MauD</fullName>
    </recommendedName>
</protein>
<dbReference type="InterPro" id="IPR013478">
    <property type="entry name" value="MeN_DH_accessory"/>
</dbReference>
<organism evidence="9 10">
    <name type="scientific">Marinimicrococcus flavescens</name>
    <dbReference type="NCBI Taxonomy" id="3031815"/>
    <lineage>
        <taxon>Bacteria</taxon>
        <taxon>Pseudomonadati</taxon>
        <taxon>Pseudomonadota</taxon>
        <taxon>Alphaproteobacteria</taxon>
        <taxon>Geminicoccales</taxon>
        <taxon>Geminicoccaceae</taxon>
        <taxon>Marinimicrococcus</taxon>
    </lineage>
</organism>
<dbReference type="RefSeq" id="WP_327788039.1">
    <property type="nucleotide sequence ID" value="NZ_JARGEQ010000027.1"/>
</dbReference>
<evidence type="ECO:0000256" key="2">
    <source>
        <dbReference type="ARBA" id="ARBA00004167"/>
    </source>
</evidence>
<sequence length="203" mass="21496">MLEAVIVSQLILWLAVLGLAATVFALARQIGVLHERVAPVGALITQNTAEIGEAAQSFEVVDLAGRKIQIGGRPKNGRSQFLLFVSPSCPVCKKLLGVARSFARAERGALDLVLVGDGDRAEHEALVKEHGLEGIPLVISPVVGMTYGIGKLPYAMLIDAEGVVRSKGLVNSREHLESLLTAQESGFASIQDFMESKSRGAAA</sequence>
<dbReference type="Proteomes" id="UP001301140">
    <property type="component" value="Unassembled WGS sequence"/>
</dbReference>
<dbReference type="InterPro" id="IPR013766">
    <property type="entry name" value="Thioredoxin_domain"/>
</dbReference>
<keyword evidence="5" id="KW-0812">Transmembrane</keyword>
<keyword evidence="7" id="KW-0472">Membrane</keyword>
<comment type="function">
    <text evidence="1">May be specifically involved in the processing, transport, and/or maturation of the MADH beta-subunit.</text>
</comment>
<evidence type="ECO:0000259" key="8">
    <source>
        <dbReference type="PROSITE" id="PS51352"/>
    </source>
</evidence>
<proteinExistence type="predicted"/>
<dbReference type="NCBIfam" id="TIGR02661">
    <property type="entry name" value="MauD"/>
    <property type="match status" value="1"/>
</dbReference>
<evidence type="ECO:0000313" key="9">
    <source>
        <dbReference type="EMBL" id="MDF1585619.1"/>
    </source>
</evidence>
<dbReference type="Gene3D" id="3.40.30.10">
    <property type="entry name" value="Glutaredoxin"/>
    <property type="match status" value="1"/>
</dbReference>
<gene>
    <name evidence="9" type="primary">mauD</name>
    <name evidence="9" type="ORF">PZ740_04355</name>
</gene>
<dbReference type="InterPro" id="IPR036249">
    <property type="entry name" value="Thioredoxin-like_sf"/>
</dbReference>
<keyword evidence="10" id="KW-1185">Reference proteome</keyword>
<accession>A0AAP3V0Q9</accession>
<dbReference type="GO" id="GO:0030416">
    <property type="term" value="P:methylamine metabolic process"/>
    <property type="evidence" value="ECO:0007669"/>
    <property type="project" value="InterPro"/>
</dbReference>